<evidence type="ECO:0000256" key="4">
    <source>
        <dbReference type="ARBA" id="ARBA00023242"/>
    </source>
</evidence>
<dbReference type="InterPro" id="IPR036864">
    <property type="entry name" value="Zn2-C6_fun-type_DNA-bd_sf"/>
</dbReference>
<evidence type="ECO:0000259" key="5">
    <source>
        <dbReference type="PROSITE" id="PS50048"/>
    </source>
</evidence>
<dbReference type="GO" id="GO:0008270">
    <property type="term" value="F:zinc ion binding"/>
    <property type="evidence" value="ECO:0007669"/>
    <property type="project" value="InterPro"/>
</dbReference>
<dbReference type="SMART" id="SM00066">
    <property type="entry name" value="GAL4"/>
    <property type="match status" value="1"/>
</dbReference>
<dbReference type="EMBL" id="KI968761">
    <property type="protein sequence ID" value="EUN24808.1"/>
    <property type="molecule type" value="Genomic_DNA"/>
</dbReference>
<comment type="subcellular location">
    <subcellularLocation>
        <location evidence="1">Nucleus</location>
    </subcellularLocation>
</comment>
<organism evidence="6 7">
    <name type="scientific">Bipolaris victoriae (strain FI3)</name>
    <name type="common">Victoria blight of oats agent</name>
    <name type="synonym">Cochliobolus victoriae</name>
    <dbReference type="NCBI Taxonomy" id="930091"/>
    <lineage>
        <taxon>Eukaryota</taxon>
        <taxon>Fungi</taxon>
        <taxon>Dikarya</taxon>
        <taxon>Ascomycota</taxon>
        <taxon>Pezizomycotina</taxon>
        <taxon>Dothideomycetes</taxon>
        <taxon>Pleosporomycetidae</taxon>
        <taxon>Pleosporales</taxon>
        <taxon>Pleosporineae</taxon>
        <taxon>Pleosporaceae</taxon>
        <taxon>Bipolaris</taxon>
    </lineage>
</organism>
<keyword evidence="3" id="KW-0238">DNA-binding</keyword>
<proteinExistence type="predicted"/>
<evidence type="ECO:0000256" key="3">
    <source>
        <dbReference type="ARBA" id="ARBA00023125"/>
    </source>
</evidence>
<dbReference type="Pfam" id="PF04082">
    <property type="entry name" value="Fungal_trans"/>
    <property type="match status" value="1"/>
</dbReference>
<dbReference type="PROSITE" id="PS00463">
    <property type="entry name" value="ZN2_CY6_FUNGAL_1"/>
    <property type="match status" value="1"/>
</dbReference>
<keyword evidence="2" id="KW-0479">Metal-binding</keyword>
<dbReference type="HOGENOM" id="CLU_540767_0_0_1"/>
<dbReference type="Gene3D" id="4.10.240.10">
    <property type="entry name" value="Zn(2)-C6 fungal-type DNA-binding domain"/>
    <property type="match status" value="1"/>
</dbReference>
<dbReference type="GeneID" id="26254159"/>
<name>W7E326_BIPV3</name>
<evidence type="ECO:0000256" key="2">
    <source>
        <dbReference type="ARBA" id="ARBA00022723"/>
    </source>
</evidence>
<accession>W7E326</accession>
<dbReference type="InterPro" id="IPR001138">
    <property type="entry name" value="Zn2Cys6_DnaBD"/>
</dbReference>
<gene>
    <name evidence="6" type="ORF">COCVIDRAFT_28538</name>
</gene>
<dbReference type="AlphaFoldDB" id="W7E326"/>
<keyword evidence="7" id="KW-1185">Reference proteome</keyword>
<evidence type="ECO:0000256" key="1">
    <source>
        <dbReference type="ARBA" id="ARBA00004123"/>
    </source>
</evidence>
<dbReference type="CDD" id="cd12148">
    <property type="entry name" value="fungal_TF_MHR"/>
    <property type="match status" value="1"/>
</dbReference>
<dbReference type="GO" id="GO:0006351">
    <property type="term" value="P:DNA-templated transcription"/>
    <property type="evidence" value="ECO:0007669"/>
    <property type="project" value="InterPro"/>
</dbReference>
<dbReference type="GO" id="GO:0000981">
    <property type="term" value="F:DNA-binding transcription factor activity, RNA polymerase II-specific"/>
    <property type="evidence" value="ECO:0007669"/>
    <property type="project" value="InterPro"/>
</dbReference>
<dbReference type="CDD" id="cd00067">
    <property type="entry name" value="GAL4"/>
    <property type="match status" value="1"/>
</dbReference>
<keyword evidence="4" id="KW-0539">Nucleus</keyword>
<dbReference type="InterPro" id="IPR050987">
    <property type="entry name" value="AtrR-like"/>
</dbReference>
<dbReference type="Proteomes" id="UP000054337">
    <property type="component" value="Unassembled WGS sequence"/>
</dbReference>
<feature type="domain" description="Zn(2)-C6 fungal-type" evidence="5">
    <location>
        <begin position="29"/>
        <end position="58"/>
    </location>
</feature>
<reference evidence="6 7" key="1">
    <citation type="journal article" date="2013" name="PLoS Genet.">
        <title>Comparative genome structure, secondary metabolite, and effector coding capacity across Cochliobolus pathogens.</title>
        <authorList>
            <person name="Condon B.J."/>
            <person name="Leng Y."/>
            <person name="Wu D."/>
            <person name="Bushley K.E."/>
            <person name="Ohm R.A."/>
            <person name="Otillar R."/>
            <person name="Martin J."/>
            <person name="Schackwitz W."/>
            <person name="Grimwood J."/>
            <person name="MohdZainudin N."/>
            <person name="Xue C."/>
            <person name="Wang R."/>
            <person name="Manning V.A."/>
            <person name="Dhillon B."/>
            <person name="Tu Z.J."/>
            <person name="Steffenson B.J."/>
            <person name="Salamov A."/>
            <person name="Sun H."/>
            <person name="Lowry S."/>
            <person name="LaButti K."/>
            <person name="Han J."/>
            <person name="Copeland A."/>
            <person name="Lindquist E."/>
            <person name="Barry K."/>
            <person name="Schmutz J."/>
            <person name="Baker S.E."/>
            <person name="Ciuffetti L.M."/>
            <person name="Grigoriev I.V."/>
            <person name="Zhong S."/>
            <person name="Turgeon B.G."/>
        </authorList>
    </citation>
    <scope>NUCLEOTIDE SEQUENCE [LARGE SCALE GENOMIC DNA]</scope>
    <source>
        <strain evidence="6 7">FI3</strain>
    </source>
</reference>
<protein>
    <recommendedName>
        <fullName evidence="5">Zn(2)-C6 fungal-type domain-containing protein</fullName>
    </recommendedName>
</protein>
<dbReference type="GO" id="GO:0005634">
    <property type="term" value="C:nucleus"/>
    <property type="evidence" value="ECO:0007669"/>
    <property type="project" value="UniProtKB-SubCell"/>
</dbReference>
<dbReference type="PANTHER" id="PTHR46910:SF3">
    <property type="entry name" value="HALOTOLERANCE PROTEIN 9-RELATED"/>
    <property type="match status" value="1"/>
</dbReference>
<dbReference type="InterPro" id="IPR007219">
    <property type="entry name" value="XnlR_reg_dom"/>
</dbReference>
<evidence type="ECO:0000313" key="7">
    <source>
        <dbReference type="Proteomes" id="UP000054337"/>
    </source>
</evidence>
<dbReference type="Pfam" id="PF00172">
    <property type="entry name" value="Zn_clus"/>
    <property type="match status" value="1"/>
</dbReference>
<dbReference type="PANTHER" id="PTHR46910">
    <property type="entry name" value="TRANSCRIPTION FACTOR PDR1"/>
    <property type="match status" value="1"/>
</dbReference>
<sequence>MGKAFTFIVDHTARADLASKRKLRRRRGACGNCKRRKVACNGSMPCQHCHKASITCQYAESNRSTRNTAPITEADTTILQTITPDVSTSSSPQDLENTDFFSDNFTNVLTPDFYCDDLVHVSVSDDPMDLFHWNQLGEAFGGPIPGPIPGPSPRCEQLETARNYADTSSTGLDSDYYSQDDTQYCYTMNDMSRDQTLSNSTTITEESPHRDHVRSSLHSWLLTSMRNLNGEKNNHVIEASQKLLAANSPMTEYCSAREMDIMAALTDVRSERSFNQEFFHNRINACFAELYEGSICLDSESAEKLVDQIISNPFVSSPTSIALVFSLLAIGSRRLDLSHGNGILKGATIGYFRIALRMRPSLYDEASLLKSQTLLLMTYFSHTIGASSTSSLMADATSCLQTLRLHSSSAINKLSNDRLEQTNIKRAFWSIYSMEKLYSLQEGLLPLIHGEYADHKISSTQKASDRGPDWLANDMTAETAQFAVEEVTANKALPPPYVGWKTVS</sequence>
<dbReference type="PROSITE" id="PS50048">
    <property type="entry name" value="ZN2_CY6_FUNGAL_2"/>
    <property type="match status" value="1"/>
</dbReference>
<dbReference type="GO" id="GO:0003677">
    <property type="term" value="F:DNA binding"/>
    <property type="evidence" value="ECO:0007669"/>
    <property type="project" value="UniProtKB-KW"/>
</dbReference>
<dbReference type="SUPFAM" id="SSF57701">
    <property type="entry name" value="Zn2/Cys6 DNA-binding domain"/>
    <property type="match status" value="1"/>
</dbReference>
<evidence type="ECO:0000313" key="6">
    <source>
        <dbReference type="EMBL" id="EUN24808.1"/>
    </source>
</evidence>
<dbReference type="RefSeq" id="XP_014554388.1">
    <property type="nucleotide sequence ID" value="XM_014698902.1"/>
</dbReference>